<feature type="transmembrane region" description="Helical" evidence="6">
    <location>
        <begin position="292"/>
        <end position="313"/>
    </location>
</feature>
<dbReference type="PRINTS" id="PR00081">
    <property type="entry name" value="GDHRDH"/>
</dbReference>
<comment type="similarity">
    <text evidence="1">Belongs to the short-chain dehydrogenases/reductases (SDR) family.</text>
</comment>
<organism evidence="7 8">
    <name type="scientific">Cyprinus carpio carpio</name>
    <dbReference type="NCBI Taxonomy" id="630221"/>
    <lineage>
        <taxon>Eukaryota</taxon>
        <taxon>Metazoa</taxon>
        <taxon>Chordata</taxon>
        <taxon>Craniata</taxon>
        <taxon>Vertebrata</taxon>
        <taxon>Euteleostomi</taxon>
        <taxon>Actinopterygii</taxon>
        <taxon>Neopterygii</taxon>
        <taxon>Teleostei</taxon>
        <taxon>Ostariophysi</taxon>
        <taxon>Cypriniformes</taxon>
        <taxon>Cyprinidae</taxon>
        <taxon>Cyprininae</taxon>
        <taxon>Cyprinus</taxon>
    </lineage>
</organism>
<dbReference type="Gene3D" id="3.40.50.720">
    <property type="entry name" value="NAD(P)-binding Rossmann-like Domain"/>
    <property type="match status" value="1"/>
</dbReference>
<keyword evidence="4" id="KW-0560">Oxidoreductase</keyword>
<dbReference type="InterPro" id="IPR052148">
    <property type="entry name" value="SDR_family_member_7C"/>
</dbReference>
<keyword evidence="6" id="KW-1133">Transmembrane helix</keyword>
<keyword evidence="8" id="KW-1185">Reference proteome</keyword>
<accession>A0A8C1CV87</accession>
<dbReference type="InterPro" id="IPR020904">
    <property type="entry name" value="Sc_DH/Rdtase_CS"/>
</dbReference>
<dbReference type="AlphaFoldDB" id="A0A8C1CV87"/>
<reference evidence="7" key="1">
    <citation type="submission" date="2025-08" db="UniProtKB">
        <authorList>
            <consortium name="Ensembl"/>
        </authorList>
    </citation>
    <scope>IDENTIFICATION</scope>
</reference>
<protein>
    <submittedName>
        <fullName evidence="7">Dehydrogenase/reductase (SDR family) member 7Cb</fullName>
    </submittedName>
</protein>
<keyword evidence="6" id="KW-0472">Membrane</keyword>
<evidence type="ECO:0000256" key="2">
    <source>
        <dbReference type="ARBA" id="ARBA00022729"/>
    </source>
</evidence>
<evidence type="ECO:0000313" key="7">
    <source>
        <dbReference type="Ensembl" id="ENSCCRP00000053439.2"/>
    </source>
</evidence>
<dbReference type="CDD" id="cd05332">
    <property type="entry name" value="11beta-HSD1_like_SDR_c"/>
    <property type="match status" value="1"/>
</dbReference>
<dbReference type="Proteomes" id="UP001108240">
    <property type="component" value="Unplaced"/>
</dbReference>
<dbReference type="InterPro" id="IPR036291">
    <property type="entry name" value="NAD(P)-bd_dom_sf"/>
</dbReference>
<dbReference type="Pfam" id="PF00106">
    <property type="entry name" value="adh_short"/>
    <property type="match status" value="1"/>
</dbReference>
<dbReference type="PANTHER" id="PTHR44668:SF4">
    <property type="entry name" value="DEHYDROGENASE_REDUCTASE SDR FAMILY MEMBER 7C-A"/>
    <property type="match status" value="1"/>
</dbReference>
<feature type="transmembrane region" description="Helical" evidence="6">
    <location>
        <begin position="12"/>
        <end position="32"/>
    </location>
</feature>
<dbReference type="GO" id="GO:0016616">
    <property type="term" value="F:oxidoreductase activity, acting on the CH-OH group of donors, NAD or NADP as acceptor"/>
    <property type="evidence" value="ECO:0007669"/>
    <property type="project" value="TreeGrafter"/>
</dbReference>
<keyword evidence="5" id="KW-0520">NAD</keyword>
<name>A0A8C1CV87_CYPCA</name>
<evidence type="ECO:0000256" key="3">
    <source>
        <dbReference type="ARBA" id="ARBA00022857"/>
    </source>
</evidence>
<dbReference type="SUPFAM" id="SSF51735">
    <property type="entry name" value="NAD(P)-binding Rossmann-fold domains"/>
    <property type="match status" value="1"/>
</dbReference>
<dbReference type="Ensembl" id="ENSCCRT00000057931.2">
    <property type="protein sequence ID" value="ENSCCRP00000053439.2"/>
    <property type="gene ID" value="ENSCCRG00000028586.2"/>
</dbReference>
<evidence type="ECO:0000256" key="1">
    <source>
        <dbReference type="ARBA" id="ARBA00006484"/>
    </source>
</evidence>
<evidence type="ECO:0000256" key="5">
    <source>
        <dbReference type="ARBA" id="ARBA00023027"/>
    </source>
</evidence>
<dbReference type="PROSITE" id="PS00061">
    <property type="entry name" value="ADH_SHORT"/>
    <property type="match status" value="1"/>
</dbReference>
<reference evidence="7" key="2">
    <citation type="submission" date="2025-09" db="UniProtKB">
        <authorList>
            <consortium name="Ensembl"/>
        </authorList>
    </citation>
    <scope>IDENTIFICATION</scope>
</reference>
<dbReference type="GeneTree" id="ENSGT00940000157100"/>
<evidence type="ECO:0000256" key="4">
    <source>
        <dbReference type="ARBA" id="ARBA00023002"/>
    </source>
</evidence>
<dbReference type="InterPro" id="IPR002347">
    <property type="entry name" value="SDR_fam"/>
</dbReference>
<dbReference type="OMA" id="NIMDVNY"/>
<proteinExistence type="inferred from homology"/>
<keyword evidence="6" id="KW-0812">Transmembrane</keyword>
<dbReference type="PANTHER" id="PTHR44668">
    <property type="match status" value="1"/>
</dbReference>
<keyword evidence="2" id="KW-0732">Signal</keyword>
<evidence type="ECO:0000313" key="8">
    <source>
        <dbReference type="Proteomes" id="UP001108240"/>
    </source>
</evidence>
<dbReference type="GO" id="GO:0006874">
    <property type="term" value="P:intracellular calcium ion homeostasis"/>
    <property type="evidence" value="ECO:0007669"/>
    <property type="project" value="TreeGrafter"/>
</dbReference>
<keyword evidence="3" id="KW-0521">NADP</keyword>
<sequence length="323" mass="35606">MMRGFSFWKMGVPSVMVLPLLIVVFAGVYYVYNEVMRFMSKSMVRNKVVVITDAVSGMGNECARLFHEGGARLVLCGPSWDKLESLYDSLCSGSDPSKTFTPKLVLLDFSDMENISDVITEIGECYGCVDVLICNSSMKVKAPVQNLSLEMDKTVMDVNYFGPITLAKGILPSMIMRRTGQFVLVNSIQGKLALPFRTCYAASKHAVQAFFDCLRAEVEEYGISVSTISHTFINAVAENGAPSKTPPTNPLWAYISSKLNTHGVSPSSLAHEIVRTVNRQNREVLLAHPMPWVALYIRSLLPSFFFAVVAAGVKDGAMDEQLK</sequence>
<evidence type="ECO:0000256" key="6">
    <source>
        <dbReference type="SAM" id="Phobius"/>
    </source>
</evidence>